<organism evidence="1">
    <name type="scientific">Anguilla anguilla</name>
    <name type="common">European freshwater eel</name>
    <name type="synonym">Muraena anguilla</name>
    <dbReference type="NCBI Taxonomy" id="7936"/>
    <lineage>
        <taxon>Eukaryota</taxon>
        <taxon>Metazoa</taxon>
        <taxon>Chordata</taxon>
        <taxon>Craniata</taxon>
        <taxon>Vertebrata</taxon>
        <taxon>Euteleostomi</taxon>
        <taxon>Actinopterygii</taxon>
        <taxon>Neopterygii</taxon>
        <taxon>Teleostei</taxon>
        <taxon>Anguilliformes</taxon>
        <taxon>Anguillidae</taxon>
        <taxon>Anguilla</taxon>
    </lineage>
</organism>
<evidence type="ECO:0000313" key="1">
    <source>
        <dbReference type="EMBL" id="JAH76545.1"/>
    </source>
</evidence>
<accession>A0A0E9VGI2</accession>
<reference evidence="1" key="2">
    <citation type="journal article" date="2015" name="Fish Shellfish Immunol.">
        <title>Early steps in the European eel (Anguilla anguilla)-Vibrio vulnificus interaction in the gills: Role of the RtxA13 toxin.</title>
        <authorList>
            <person name="Callol A."/>
            <person name="Pajuelo D."/>
            <person name="Ebbesson L."/>
            <person name="Teles M."/>
            <person name="MacKenzie S."/>
            <person name="Amaro C."/>
        </authorList>
    </citation>
    <scope>NUCLEOTIDE SEQUENCE</scope>
</reference>
<protein>
    <submittedName>
        <fullName evidence="1">Uncharacterized protein</fullName>
    </submittedName>
</protein>
<reference evidence="1" key="1">
    <citation type="submission" date="2014-11" db="EMBL/GenBank/DDBJ databases">
        <authorList>
            <person name="Amaro Gonzalez C."/>
        </authorList>
    </citation>
    <scope>NUCLEOTIDE SEQUENCE</scope>
</reference>
<name>A0A0E9VGI2_ANGAN</name>
<dbReference type="AlphaFoldDB" id="A0A0E9VGI2"/>
<sequence>MIPFNYTTTSWKRSIPRVRRMSCFYSRMFGIFYISPDIRVQHGLH</sequence>
<dbReference type="EMBL" id="GBXM01032032">
    <property type="protein sequence ID" value="JAH76545.1"/>
    <property type="molecule type" value="Transcribed_RNA"/>
</dbReference>
<proteinExistence type="predicted"/>